<proteinExistence type="predicted"/>
<dbReference type="EMBL" id="JADIMB010000072">
    <property type="protein sequence ID" value="MBO8471168.1"/>
    <property type="molecule type" value="Genomic_DNA"/>
</dbReference>
<dbReference type="AlphaFoldDB" id="A0A9D9NF61"/>
<reference evidence="1" key="2">
    <citation type="journal article" date="2021" name="PeerJ">
        <title>Extensive microbial diversity within the chicken gut microbiome revealed by metagenomics and culture.</title>
        <authorList>
            <person name="Gilroy R."/>
            <person name="Ravi A."/>
            <person name="Getino M."/>
            <person name="Pursley I."/>
            <person name="Horton D.L."/>
            <person name="Alikhan N.F."/>
            <person name="Baker D."/>
            <person name="Gharbi K."/>
            <person name="Hall N."/>
            <person name="Watson M."/>
            <person name="Adriaenssens E.M."/>
            <person name="Foster-Nyarko E."/>
            <person name="Jarju S."/>
            <person name="Secka A."/>
            <person name="Antonio M."/>
            <person name="Oren A."/>
            <person name="Chaudhuri R.R."/>
            <person name="La Ragione R."/>
            <person name="Hildebrand F."/>
            <person name="Pallen M.J."/>
        </authorList>
    </citation>
    <scope>NUCLEOTIDE SEQUENCE</scope>
    <source>
        <strain evidence="1">B2-22910</strain>
    </source>
</reference>
<evidence type="ECO:0000313" key="1">
    <source>
        <dbReference type="EMBL" id="MBO8471168.1"/>
    </source>
</evidence>
<gene>
    <name evidence="1" type="ORF">IAB82_05165</name>
</gene>
<sequence length="228" mass="26476">MGTIYDLRKRFGDKDPIGEAKKYVAELTAAEKESNKKVIVEYSPTVFIQKNEQRSYNGGYLFLQNIYYELGLDYICKKIEKKHKNKYNLSEILSHLLYTRLLYPGSKLSSLEDARKFLEQPEEDIHQVYRALSLLATEFNEIQADVYKRSLKLGKRDTSVVYYDLTNYFLEWEEEGGLVQYGHCKEGRPLPIVQMGLFVDRDGFPLAMCIEPGNKAETTTLKPMEEIL</sequence>
<reference evidence="1" key="1">
    <citation type="submission" date="2020-10" db="EMBL/GenBank/DDBJ databases">
        <authorList>
            <person name="Gilroy R."/>
        </authorList>
    </citation>
    <scope>NUCLEOTIDE SEQUENCE</scope>
    <source>
        <strain evidence="1">B2-22910</strain>
    </source>
</reference>
<protein>
    <submittedName>
        <fullName evidence="1">Transposase</fullName>
    </submittedName>
</protein>
<accession>A0A9D9NF61</accession>
<comment type="caution">
    <text evidence="1">The sequence shown here is derived from an EMBL/GenBank/DDBJ whole genome shotgun (WGS) entry which is preliminary data.</text>
</comment>
<evidence type="ECO:0000313" key="2">
    <source>
        <dbReference type="Proteomes" id="UP000823603"/>
    </source>
</evidence>
<organism evidence="1 2">
    <name type="scientific">Candidatus Cryptobacteroides faecavium</name>
    <dbReference type="NCBI Taxonomy" id="2840762"/>
    <lineage>
        <taxon>Bacteria</taxon>
        <taxon>Pseudomonadati</taxon>
        <taxon>Bacteroidota</taxon>
        <taxon>Bacteroidia</taxon>
        <taxon>Bacteroidales</taxon>
        <taxon>Candidatus Cryptobacteroides</taxon>
    </lineage>
</organism>
<name>A0A9D9NF61_9BACT</name>
<feature type="non-terminal residue" evidence="1">
    <location>
        <position position="228"/>
    </location>
</feature>
<dbReference type="Proteomes" id="UP000823603">
    <property type="component" value="Unassembled WGS sequence"/>
</dbReference>